<reference evidence="7" key="3">
    <citation type="submission" date="2025-08" db="UniProtKB">
        <authorList>
            <consortium name="Ensembl"/>
        </authorList>
    </citation>
    <scope>IDENTIFICATION</scope>
</reference>
<dbReference type="SMART" id="SM00239">
    <property type="entry name" value="C2"/>
    <property type="match status" value="2"/>
</dbReference>
<dbReference type="EMBL" id="AGCU01160091">
    <property type="status" value="NOT_ANNOTATED_CDS"/>
    <property type="molecule type" value="Genomic_DNA"/>
</dbReference>
<dbReference type="EMBL" id="AGCU01160087">
    <property type="status" value="NOT_ANNOTATED_CDS"/>
    <property type="molecule type" value="Genomic_DNA"/>
</dbReference>
<dbReference type="Gene3D" id="2.60.40.150">
    <property type="entry name" value="C2 domain"/>
    <property type="match status" value="2"/>
</dbReference>
<dbReference type="InterPro" id="IPR000008">
    <property type="entry name" value="C2_dom"/>
</dbReference>
<dbReference type="EMBL" id="AGCU01160090">
    <property type="status" value="NOT_ANNOTATED_CDS"/>
    <property type="molecule type" value="Genomic_DNA"/>
</dbReference>
<dbReference type="PROSITE" id="PS50916">
    <property type="entry name" value="RABBD"/>
    <property type="match status" value="1"/>
</dbReference>
<evidence type="ECO:0000256" key="3">
    <source>
        <dbReference type="ARBA" id="ARBA00023136"/>
    </source>
</evidence>
<dbReference type="PANTHER" id="PTHR45716">
    <property type="entry name" value="BITESIZE, ISOFORM I"/>
    <property type="match status" value="1"/>
</dbReference>
<evidence type="ECO:0000313" key="7">
    <source>
        <dbReference type="Ensembl" id="ENSPSIP00000003782.1"/>
    </source>
</evidence>
<dbReference type="Proteomes" id="UP000007267">
    <property type="component" value="Unassembled WGS sequence"/>
</dbReference>
<name>K7F6X2_PELSI</name>
<organism evidence="7 8">
    <name type="scientific">Pelodiscus sinensis</name>
    <name type="common">Chinese softshell turtle</name>
    <name type="synonym">Trionyx sinensis</name>
    <dbReference type="NCBI Taxonomy" id="13735"/>
    <lineage>
        <taxon>Eukaryota</taxon>
        <taxon>Metazoa</taxon>
        <taxon>Chordata</taxon>
        <taxon>Craniata</taxon>
        <taxon>Vertebrata</taxon>
        <taxon>Euteleostomi</taxon>
        <taxon>Archelosauria</taxon>
        <taxon>Testudinata</taxon>
        <taxon>Testudines</taxon>
        <taxon>Cryptodira</taxon>
        <taxon>Trionychia</taxon>
        <taxon>Trionychidae</taxon>
        <taxon>Pelodiscus</taxon>
    </lineage>
</organism>
<dbReference type="PANTHER" id="PTHR45716:SF3">
    <property type="entry name" value="SYNAPTOTAGMIN-LIKE PROTEIN 1"/>
    <property type="match status" value="1"/>
</dbReference>
<dbReference type="EMBL" id="AGCU01160093">
    <property type="status" value="NOT_ANNOTATED_CDS"/>
    <property type="molecule type" value="Genomic_DNA"/>
</dbReference>
<gene>
    <name evidence="7" type="primary">SYTL1</name>
</gene>
<dbReference type="InterPro" id="IPR035892">
    <property type="entry name" value="C2_domain_sf"/>
</dbReference>
<dbReference type="STRING" id="13735.ENSPSIP00000003782"/>
<reference evidence="8" key="1">
    <citation type="submission" date="2011-10" db="EMBL/GenBank/DDBJ databases">
        <authorList>
            <consortium name="Soft-shell Turtle Genome Consortium"/>
        </authorList>
    </citation>
    <scope>NUCLEOTIDE SEQUENCE [LARGE SCALE GENOMIC DNA]</scope>
    <source>
        <strain evidence="8">Daiwa-1</strain>
    </source>
</reference>
<dbReference type="EMBL" id="AGCU01160092">
    <property type="status" value="NOT_ANNOTATED_CDS"/>
    <property type="molecule type" value="Genomic_DNA"/>
</dbReference>
<dbReference type="SUPFAM" id="SSF49562">
    <property type="entry name" value="C2 domain (Calcium/lipid-binding domain, CaLB)"/>
    <property type="match status" value="2"/>
</dbReference>
<dbReference type="eggNOG" id="KOG1028">
    <property type="taxonomic scope" value="Eukaryota"/>
</dbReference>
<evidence type="ECO:0000259" key="5">
    <source>
        <dbReference type="PROSITE" id="PS50004"/>
    </source>
</evidence>
<evidence type="ECO:0000313" key="8">
    <source>
        <dbReference type="Proteomes" id="UP000007267"/>
    </source>
</evidence>
<evidence type="ECO:0000256" key="1">
    <source>
        <dbReference type="ARBA" id="ARBA00004370"/>
    </source>
</evidence>
<dbReference type="GO" id="GO:0031267">
    <property type="term" value="F:small GTPase binding"/>
    <property type="evidence" value="ECO:0007669"/>
    <property type="project" value="InterPro"/>
</dbReference>
<dbReference type="InterPro" id="IPR043567">
    <property type="entry name" value="SYTL1-5_C2B"/>
</dbReference>
<dbReference type="GO" id="GO:0005886">
    <property type="term" value="C:plasma membrane"/>
    <property type="evidence" value="ECO:0007669"/>
    <property type="project" value="Ensembl"/>
</dbReference>
<dbReference type="GeneTree" id="ENSGT00940000160932"/>
<dbReference type="EMBL" id="AGCU01160089">
    <property type="status" value="NOT_ANNOTATED_CDS"/>
    <property type="molecule type" value="Genomic_DNA"/>
</dbReference>
<comment type="subcellular location">
    <subcellularLocation>
        <location evidence="1">Membrane</location>
    </subcellularLocation>
</comment>
<feature type="compositionally biased region" description="Low complexity" evidence="4">
    <location>
        <begin position="212"/>
        <end position="226"/>
    </location>
</feature>
<dbReference type="GO" id="GO:0070382">
    <property type="term" value="C:exocytic vesicle"/>
    <property type="evidence" value="ECO:0007669"/>
    <property type="project" value="TreeGrafter"/>
</dbReference>
<dbReference type="AlphaFoldDB" id="K7F6X2"/>
<dbReference type="GO" id="GO:0006887">
    <property type="term" value="P:exocytosis"/>
    <property type="evidence" value="ECO:0007669"/>
    <property type="project" value="Ensembl"/>
</dbReference>
<dbReference type="EMBL" id="AGCU01160088">
    <property type="status" value="NOT_ANNOTATED_CDS"/>
    <property type="molecule type" value="Genomic_DNA"/>
</dbReference>
<protein>
    <submittedName>
        <fullName evidence="7">Synaptotagmin like 1</fullName>
    </submittedName>
</protein>
<feature type="domain" description="RabBD" evidence="6">
    <location>
        <begin position="31"/>
        <end position="87"/>
    </location>
</feature>
<dbReference type="EMBL" id="AGCU01160086">
    <property type="status" value="NOT_ANNOTATED_CDS"/>
    <property type="molecule type" value="Genomic_DNA"/>
</dbReference>
<feature type="region of interest" description="Disordered" evidence="4">
    <location>
        <begin position="112"/>
        <end position="248"/>
    </location>
</feature>
<dbReference type="OMA" id="QCQGLAP"/>
<dbReference type="CDD" id="cd04020">
    <property type="entry name" value="C2B_SLP_1-2-3-4"/>
    <property type="match status" value="1"/>
</dbReference>
<keyword evidence="3" id="KW-0472">Membrane</keyword>
<evidence type="ECO:0000256" key="2">
    <source>
        <dbReference type="ARBA" id="ARBA00022737"/>
    </source>
</evidence>
<dbReference type="Pfam" id="PF00168">
    <property type="entry name" value="C2"/>
    <property type="match status" value="2"/>
</dbReference>
<dbReference type="PROSITE" id="PS50004">
    <property type="entry name" value="C2"/>
    <property type="match status" value="2"/>
</dbReference>
<dbReference type="EMBL" id="AGCU01160085">
    <property type="status" value="NOT_ANNOTATED_CDS"/>
    <property type="molecule type" value="Genomic_DNA"/>
</dbReference>
<keyword evidence="2" id="KW-0677">Repeat</keyword>
<dbReference type="Gene3D" id="6.10.250.3000">
    <property type="match status" value="1"/>
</dbReference>
<dbReference type="Ensembl" id="ENSPSIT00000003802.1">
    <property type="protein sequence ID" value="ENSPSIP00000003782.1"/>
    <property type="gene ID" value="ENSPSIG00000003581.1"/>
</dbReference>
<feature type="domain" description="C2" evidence="5">
    <location>
        <begin position="410"/>
        <end position="532"/>
    </location>
</feature>
<accession>K7F6X2</accession>
<feature type="domain" description="C2" evidence="5">
    <location>
        <begin position="268"/>
        <end position="388"/>
    </location>
</feature>
<sequence>RPGRHGLSVPGLWACPVLAPGPQMDIDTDALLDLSFLTEEEQEAIVEVLRRDSRLRVQEEGRISKLRESVSDPNQLKILTGAWFCDVRAKRHRHNHFGSDIVRASIRRKKKPKAWGEMDGADGGLIVGKKQKQEDRNSRPTARRGRAGATKLPSSLTPASIPFRQSAPPRARLLESTNPSSGEEEEMAADPSPALPPAPRFSGSPRRGGVLAAARSSPGGSGRSACGPPPARHSVLEPARQRAPCGSKPLSGSMMSLYSDSDVGQVEVQGCIQFSLQYEARKKELQIQVIQCRDLAAAKKQRSDPYVKSYLLPDKSNHSKRKTAVKKRSLDPVFNEALKYKIEKVDLQGRILNLSVWHHDSLGRNLFMGEVELAGSTWDWSNTGPAWFNLQPRHPLSPGSTRSRRLLPRSLQAPPVSLPGDGLPPTGELHIWVKAAQSLIPIRSGTMDSFIQCYVLPDDSKTSCQKTRVVKRSLSPVFNHTMVYDGFQAKDLREACAEFTLWEHETFAKQQLGGIRLSLGTGSSYRLPVVWERLLDQPLQWVEALLPLRTNLTPRT</sequence>
<evidence type="ECO:0000259" key="6">
    <source>
        <dbReference type="PROSITE" id="PS50916"/>
    </source>
</evidence>
<dbReference type="HOGENOM" id="CLU_002711_4_0_1"/>
<dbReference type="CDD" id="cd08393">
    <property type="entry name" value="C2A_SLP-1_2"/>
    <property type="match status" value="1"/>
</dbReference>
<dbReference type="GO" id="GO:0006886">
    <property type="term" value="P:intracellular protein transport"/>
    <property type="evidence" value="ECO:0007669"/>
    <property type="project" value="InterPro"/>
</dbReference>
<dbReference type="InterPro" id="IPR010911">
    <property type="entry name" value="Rab_BD"/>
</dbReference>
<evidence type="ECO:0000256" key="4">
    <source>
        <dbReference type="SAM" id="MobiDB-lite"/>
    </source>
</evidence>
<dbReference type="GO" id="GO:0042043">
    <property type="term" value="F:neurexin family protein binding"/>
    <property type="evidence" value="ECO:0007669"/>
    <property type="project" value="TreeGrafter"/>
</dbReference>
<dbReference type="FunFam" id="2.60.40.150:FF:000006">
    <property type="entry name" value="Synaptotagmin-like 5, isoform CRA_a"/>
    <property type="match status" value="1"/>
</dbReference>
<proteinExistence type="predicted"/>
<reference evidence="7" key="4">
    <citation type="submission" date="2025-09" db="UniProtKB">
        <authorList>
            <consortium name="Ensembl"/>
        </authorList>
    </citation>
    <scope>IDENTIFICATION</scope>
</reference>
<keyword evidence="8" id="KW-1185">Reference proteome</keyword>
<reference evidence="8" key="2">
    <citation type="journal article" date="2013" name="Nat. Genet.">
        <title>The draft genomes of soft-shell turtle and green sea turtle yield insights into the development and evolution of the turtle-specific body plan.</title>
        <authorList>
            <person name="Wang Z."/>
            <person name="Pascual-Anaya J."/>
            <person name="Zadissa A."/>
            <person name="Li W."/>
            <person name="Niimura Y."/>
            <person name="Huang Z."/>
            <person name="Li C."/>
            <person name="White S."/>
            <person name="Xiong Z."/>
            <person name="Fang D."/>
            <person name="Wang B."/>
            <person name="Ming Y."/>
            <person name="Chen Y."/>
            <person name="Zheng Y."/>
            <person name="Kuraku S."/>
            <person name="Pignatelli M."/>
            <person name="Herrero J."/>
            <person name="Beal K."/>
            <person name="Nozawa M."/>
            <person name="Li Q."/>
            <person name="Wang J."/>
            <person name="Zhang H."/>
            <person name="Yu L."/>
            <person name="Shigenobu S."/>
            <person name="Wang J."/>
            <person name="Liu J."/>
            <person name="Flicek P."/>
            <person name="Searle S."/>
            <person name="Wang J."/>
            <person name="Kuratani S."/>
            <person name="Yin Y."/>
            <person name="Aken B."/>
            <person name="Zhang G."/>
            <person name="Irie N."/>
        </authorList>
    </citation>
    <scope>NUCLEOTIDE SEQUENCE [LARGE SCALE GENOMIC DNA]</scope>
    <source>
        <strain evidence="8">Daiwa-1</strain>
    </source>
</reference>